<proteinExistence type="predicted"/>
<comment type="caution">
    <text evidence="1">The sequence shown here is derived from an EMBL/GenBank/DDBJ whole genome shotgun (WGS) entry which is preliminary data.</text>
</comment>
<gene>
    <name evidence="1" type="ORF">HNY73_005209</name>
</gene>
<protein>
    <submittedName>
        <fullName evidence="1">Uncharacterized protein</fullName>
    </submittedName>
</protein>
<dbReference type="EMBL" id="JABXBU010000011">
    <property type="protein sequence ID" value="KAF8790142.1"/>
    <property type="molecule type" value="Genomic_DNA"/>
</dbReference>
<reference evidence="1" key="2">
    <citation type="submission" date="2020-06" db="EMBL/GenBank/DDBJ databases">
        <authorList>
            <person name="Sheffer M."/>
        </authorList>
    </citation>
    <scope>NUCLEOTIDE SEQUENCE</scope>
</reference>
<keyword evidence="2" id="KW-1185">Reference proteome</keyword>
<sequence>MTSSIDYDRVGKGVVDLVLKYLSFKNNGGALNAFIKGYSSLNGVLMFEREVACTQVPTGLLDTNGINISTYC</sequence>
<evidence type="ECO:0000313" key="1">
    <source>
        <dbReference type="EMBL" id="KAF8790142.1"/>
    </source>
</evidence>
<evidence type="ECO:0000313" key="2">
    <source>
        <dbReference type="Proteomes" id="UP000807504"/>
    </source>
</evidence>
<dbReference type="Proteomes" id="UP000807504">
    <property type="component" value="Unassembled WGS sequence"/>
</dbReference>
<organism evidence="1 2">
    <name type="scientific">Argiope bruennichi</name>
    <name type="common">Wasp spider</name>
    <name type="synonym">Aranea bruennichi</name>
    <dbReference type="NCBI Taxonomy" id="94029"/>
    <lineage>
        <taxon>Eukaryota</taxon>
        <taxon>Metazoa</taxon>
        <taxon>Ecdysozoa</taxon>
        <taxon>Arthropoda</taxon>
        <taxon>Chelicerata</taxon>
        <taxon>Arachnida</taxon>
        <taxon>Araneae</taxon>
        <taxon>Araneomorphae</taxon>
        <taxon>Entelegynae</taxon>
        <taxon>Araneoidea</taxon>
        <taxon>Araneidae</taxon>
        <taxon>Argiope</taxon>
    </lineage>
</organism>
<name>A0A8T0FI73_ARGBR</name>
<dbReference type="AlphaFoldDB" id="A0A8T0FI73"/>
<reference evidence="1" key="1">
    <citation type="journal article" date="2020" name="bioRxiv">
        <title>Chromosome-level reference genome of the European wasp spider Argiope bruennichi: a resource for studies on range expansion and evolutionary adaptation.</title>
        <authorList>
            <person name="Sheffer M.M."/>
            <person name="Hoppe A."/>
            <person name="Krehenwinkel H."/>
            <person name="Uhl G."/>
            <person name="Kuss A.W."/>
            <person name="Jensen L."/>
            <person name="Jensen C."/>
            <person name="Gillespie R.G."/>
            <person name="Hoff K.J."/>
            <person name="Prost S."/>
        </authorList>
    </citation>
    <scope>NUCLEOTIDE SEQUENCE</scope>
</reference>
<accession>A0A8T0FI73</accession>